<name>A0AAE8N1R8_9PEZI</name>
<sequence length="205" mass="20793">MKVTQSLILALAAPLVAAQDAPCSNEACTSLCNRTPSCLSTLFDPATGLCYTFSCVVDNYSAPSKFLGYQKPGGSYTCPADQPVPGDHVSPPPEEPDHSSTEAAAPPPPTVQAPSPTQGPDGTPTSLTTRVRGQTTSSSLDQAGTSTGESASRPTDGGNLGDSTGDTTNEGEGDPAAPTIILPDAAKHLGVPILSLVAAFALHLF</sequence>
<evidence type="ECO:0000256" key="1">
    <source>
        <dbReference type="SAM" id="MobiDB-lite"/>
    </source>
</evidence>
<proteinExistence type="predicted"/>
<accession>A0AAE8N1R8</accession>
<feature type="compositionally biased region" description="Polar residues" evidence="1">
    <location>
        <begin position="118"/>
        <end position="153"/>
    </location>
</feature>
<keyword evidence="4" id="KW-1185">Reference proteome</keyword>
<protein>
    <submittedName>
        <fullName evidence="3">Uncharacterized protein</fullName>
    </submittedName>
</protein>
<evidence type="ECO:0000313" key="4">
    <source>
        <dbReference type="Proteomes" id="UP001187682"/>
    </source>
</evidence>
<evidence type="ECO:0000313" key="3">
    <source>
        <dbReference type="EMBL" id="SPO04357.1"/>
    </source>
</evidence>
<feature type="compositionally biased region" description="Polar residues" evidence="1">
    <location>
        <begin position="161"/>
        <end position="170"/>
    </location>
</feature>
<gene>
    <name evidence="3" type="ORF">DNG_07042</name>
</gene>
<organism evidence="3 4">
    <name type="scientific">Cephalotrichum gorgonifer</name>
    <dbReference type="NCBI Taxonomy" id="2041049"/>
    <lineage>
        <taxon>Eukaryota</taxon>
        <taxon>Fungi</taxon>
        <taxon>Dikarya</taxon>
        <taxon>Ascomycota</taxon>
        <taxon>Pezizomycotina</taxon>
        <taxon>Sordariomycetes</taxon>
        <taxon>Hypocreomycetidae</taxon>
        <taxon>Microascales</taxon>
        <taxon>Microascaceae</taxon>
        <taxon>Cephalotrichum</taxon>
    </lineage>
</organism>
<feature type="chain" id="PRO_5041964487" evidence="2">
    <location>
        <begin position="19"/>
        <end position="205"/>
    </location>
</feature>
<keyword evidence="2" id="KW-0732">Signal</keyword>
<dbReference type="EMBL" id="ONZQ02000010">
    <property type="protein sequence ID" value="SPO04357.1"/>
    <property type="molecule type" value="Genomic_DNA"/>
</dbReference>
<evidence type="ECO:0000256" key="2">
    <source>
        <dbReference type="SAM" id="SignalP"/>
    </source>
</evidence>
<dbReference type="Proteomes" id="UP001187682">
    <property type="component" value="Unassembled WGS sequence"/>
</dbReference>
<dbReference type="AlphaFoldDB" id="A0AAE8N1R8"/>
<feature type="region of interest" description="Disordered" evidence="1">
    <location>
        <begin position="77"/>
        <end position="179"/>
    </location>
</feature>
<feature type="signal peptide" evidence="2">
    <location>
        <begin position="1"/>
        <end position="18"/>
    </location>
</feature>
<comment type="caution">
    <text evidence="3">The sequence shown here is derived from an EMBL/GenBank/DDBJ whole genome shotgun (WGS) entry which is preliminary data.</text>
</comment>
<reference evidence="3" key="1">
    <citation type="submission" date="2018-03" db="EMBL/GenBank/DDBJ databases">
        <authorList>
            <person name="Guldener U."/>
        </authorList>
    </citation>
    <scope>NUCLEOTIDE SEQUENCE</scope>
</reference>